<feature type="compositionally biased region" description="Polar residues" evidence="1">
    <location>
        <begin position="175"/>
        <end position="205"/>
    </location>
</feature>
<dbReference type="GeneID" id="63917479"/>
<feature type="region of interest" description="Disordered" evidence="1">
    <location>
        <begin position="225"/>
        <end position="333"/>
    </location>
</feature>
<feature type="compositionally biased region" description="Low complexity" evidence="1">
    <location>
        <begin position="110"/>
        <end position="129"/>
    </location>
</feature>
<sequence>MDESMRRAFTQALHNNVARSQSSHNSMQANAESSQPSGQAEHRTFHPNQHTSSSRIFTPLPLSSTIPSHAPAFTPPQHMLQGNTIINPCTPSPRPHLEASTLQHVYQPAQQQMSPSTSHSSHLNNTNQHMYQPSRLRPGAPHGQSGRGLFQPRQHPYAASHSRPSQYPSPHYPQATFSALSPGDISSTPPSRSDTPAQNHSPAVSQIQTDISQEFLRYLHKFEQTQARNTSQPQDQIDSQTMLSGGTVNSPVQLHVHHAPQSSSVGISPSSASRVQSPAQSYGRIQPPSTPQAPLSSKPMPQNLIQTSTCLSSKTPIPSQGRTQPPMQGTPRTPHPVIFTPSRPPPAPKQPSPRIWCPDLRTATYPSLPLQAQPEEESSHPHQATLVGKTQERALANIRPQVFIDCLTMDHNACFKPKVARVFDMLFMQALLFHKDNVFLVSAKELQTPCWEPPQSIWHACDLHRPEVVSPVQVESHIYKALNLSSDLMPDEVVYCTNHGRHDSAVNLVQTNGRLTYGWSVALLFELKNGTYASRIRSISPDLNVGFFSENKVQGLNMDPVWKAKVLEIYKLRKEA</sequence>
<proteinExistence type="predicted"/>
<dbReference type="RefSeq" id="XP_040883348.1">
    <property type="nucleotide sequence ID" value="XM_041024106.1"/>
</dbReference>
<evidence type="ECO:0000313" key="3">
    <source>
        <dbReference type="Proteomes" id="UP000030672"/>
    </source>
</evidence>
<evidence type="ECO:0000256" key="1">
    <source>
        <dbReference type="SAM" id="MobiDB-lite"/>
    </source>
</evidence>
<dbReference type="Proteomes" id="UP000030672">
    <property type="component" value="Unassembled WGS sequence"/>
</dbReference>
<dbReference type="EMBL" id="KL584825">
    <property type="protein sequence ID" value="KEQ66325.1"/>
    <property type="molecule type" value="Genomic_DNA"/>
</dbReference>
<evidence type="ECO:0000313" key="2">
    <source>
        <dbReference type="EMBL" id="KEQ66325.1"/>
    </source>
</evidence>
<keyword evidence="3" id="KW-1185">Reference proteome</keyword>
<feature type="region of interest" description="Disordered" evidence="1">
    <location>
        <begin position="1"/>
        <end position="58"/>
    </location>
</feature>
<feature type="region of interest" description="Disordered" evidence="1">
    <location>
        <begin position="105"/>
        <end position="205"/>
    </location>
</feature>
<gene>
    <name evidence="2" type="ORF">M437DRAFT_62538</name>
</gene>
<accession>A0A074VZS6</accession>
<organism evidence="2 3">
    <name type="scientific">Aureobasidium melanogenum (strain CBS 110374)</name>
    <name type="common">Aureobasidium pullulans var. melanogenum</name>
    <dbReference type="NCBI Taxonomy" id="1043003"/>
    <lineage>
        <taxon>Eukaryota</taxon>
        <taxon>Fungi</taxon>
        <taxon>Dikarya</taxon>
        <taxon>Ascomycota</taxon>
        <taxon>Pezizomycotina</taxon>
        <taxon>Dothideomycetes</taxon>
        <taxon>Dothideomycetidae</taxon>
        <taxon>Dothideales</taxon>
        <taxon>Saccotheciaceae</taxon>
        <taxon>Aureobasidium</taxon>
    </lineage>
</organism>
<name>A0A074VZS6_AURM1</name>
<dbReference type="AlphaFoldDB" id="A0A074VZS6"/>
<dbReference type="HOGENOM" id="CLU_473243_0_0_1"/>
<feature type="compositionally biased region" description="Polar residues" evidence="1">
    <location>
        <begin position="292"/>
        <end position="331"/>
    </location>
</feature>
<protein>
    <submittedName>
        <fullName evidence="2">Uncharacterized protein</fullName>
    </submittedName>
</protein>
<feature type="compositionally biased region" description="Polar residues" evidence="1">
    <location>
        <begin position="46"/>
        <end position="58"/>
    </location>
</feature>
<reference evidence="2 3" key="1">
    <citation type="journal article" date="2014" name="BMC Genomics">
        <title>Genome sequencing of four Aureobasidium pullulans varieties: biotechnological potential, stress tolerance, and description of new species.</title>
        <authorList>
            <person name="Gostin Ar C."/>
            <person name="Ohm R.A."/>
            <person name="Kogej T."/>
            <person name="Sonjak S."/>
            <person name="Turk M."/>
            <person name="Zajc J."/>
            <person name="Zalar P."/>
            <person name="Grube M."/>
            <person name="Sun H."/>
            <person name="Han J."/>
            <person name="Sharma A."/>
            <person name="Chiniquy J."/>
            <person name="Ngan C.Y."/>
            <person name="Lipzen A."/>
            <person name="Barry K."/>
            <person name="Grigoriev I.V."/>
            <person name="Gunde-Cimerman N."/>
        </authorList>
    </citation>
    <scope>NUCLEOTIDE SEQUENCE [LARGE SCALE GENOMIC DNA]</scope>
    <source>
        <strain evidence="2 3">CBS 110374</strain>
    </source>
</reference>
<feature type="compositionally biased region" description="Low complexity" evidence="1">
    <location>
        <begin position="262"/>
        <end position="273"/>
    </location>
</feature>
<feature type="compositionally biased region" description="Polar residues" evidence="1">
    <location>
        <begin position="225"/>
        <end position="252"/>
    </location>
</feature>
<feature type="compositionally biased region" description="Polar residues" evidence="1">
    <location>
        <begin position="12"/>
        <end position="38"/>
    </location>
</feature>